<dbReference type="GO" id="GO:0006897">
    <property type="term" value="P:endocytosis"/>
    <property type="evidence" value="ECO:0007669"/>
    <property type="project" value="TreeGrafter"/>
</dbReference>
<feature type="domain" description="SH3" evidence="4">
    <location>
        <begin position="10"/>
        <end position="72"/>
    </location>
</feature>
<dbReference type="SMART" id="SM00326">
    <property type="entry name" value="SH3"/>
    <property type="match status" value="1"/>
</dbReference>
<organism evidence="5">
    <name type="scientific">Lygus hesperus</name>
    <name type="common">Western plant bug</name>
    <dbReference type="NCBI Taxonomy" id="30085"/>
    <lineage>
        <taxon>Eukaryota</taxon>
        <taxon>Metazoa</taxon>
        <taxon>Ecdysozoa</taxon>
        <taxon>Arthropoda</taxon>
        <taxon>Hexapoda</taxon>
        <taxon>Insecta</taxon>
        <taxon>Pterygota</taxon>
        <taxon>Neoptera</taxon>
        <taxon>Paraneoptera</taxon>
        <taxon>Hemiptera</taxon>
        <taxon>Heteroptera</taxon>
        <taxon>Panheteroptera</taxon>
        <taxon>Cimicomorpha</taxon>
        <taxon>Miridae</taxon>
        <taxon>Mirini</taxon>
        <taxon>Lygus</taxon>
    </lineage>
</organism>
<dbReference type="PROSITE" id="PS50002">
    <property type="entry name" value="SH3"/>
    <property type="match status" value="1"/>
</dbReference>
<feature type="compositionally biased region" description="Polar residues" evidence="3">
    <location>
        <begin position="134"/>
        <end position="146"/>
    </location>
</feature>
<evidence type="ECO:0000256" key="2">
    <source>
        <dbReference type="PROSITE-ProRule" id="PRU00192"/>
    </source>
</evidence>
<evidence type="ECO:0000256" key="1">
    <source>
        <dbReference type="ARBA" id="ARBA00022443"/>
    </source>
</evidence>
<dbReference type="GO" id="GO:0071933">
    <property type="term" value="F:Arp2/3 complex binding"/>
    <property type="evidence" value="ECO:0007669"/>
    <property type="project" value="TreeGrafter"/>
</dbReference>
<sequence>MEGQHKSRKEDHEILVATYDFEATIPQTLSFKKDDNFIFHSMNNIKKNWWSIINSHGKVGYIPSNYVAITKVKKGKVIDFINTAIENLSSDISKAGGSDKQLEAMKELISRKQDILQRRSRSRDSSEKREKLSCSKSLPNSESVPQSCDEGGDQSDPYPTTAPLVMRISTSETKFPCSEGQSSSESRSESFSHQSSKKKQAPPIPDHCVSVTSLVDAEVKLEKPASDRGEPTLGNISPQSIYLLIHQVRNQTGLSHEESRIAAGVAGEGLLDILPPEATPGLEAFLQLLHANTAPPESIYDETRDAINLRGILTHLHTAREDAQQRSWHLWDDEATIKQHISQMSSILSNADPAISRRVLKQGNYDDITMLVDYYQMEERFCIRQLLIQTFAVLCSLDKLIISLLLNSVLPMELAREMESNRGSPYKIEKPAMLLAMIFSLGEAMPITHLDQLGGDFVKMVLEIIESDDVVDIEDAMVTLVLSYNLQFKPKSSSNITLQALSEMDSAKNFTEKIMLLINREDDPIEKLKVHDTPYHSVLKLLKDVFSSHSTAKLFYTNDIKVLIDIIVRQITDQPPNSKRRSDYLELCRLVLFSCEDSTFEHRVNELRDLFNYIVNEEQPCVPQDKNIIRQMVEGLPQHFG</sequence>
<dbReference type="Pfam" id="PF09431">
    <property type="entry name" value="SPIN90_LRD"/>
    <property type="match status" value="1"/>
</dbReference>
<name>A0A0A9WKE1_LYGHE</name>
<evidence type="ECO:0000313" key="6">
    <source>
        <dbReference type="EMBL" id="JAQ07806.1"/>
    </source>
</evidence>
<feature type="region of interest" description="Disordered" evidence="3">
    <location>
        <begin position="113"/>
        <end position="161"/>
    </location>
</feature>
<feature type="compositionally biased region" description="Low complexity" evidence="3">
    <location>
        <begin position="178"/>
        <end position="194"/>
    </location>
</feature>
<dbReference type="PANTHER" id="PTHR13357">
    <property type="entry name" value="SH3 ADAPTER PROTEIN SPIN90 NCK INTERACTING PROTEIN WITH SH3 DOMAIN"/>
    <property type="match status" value="1"/>
</dbReference>
<accession>A0A0A9WKE1</accession>
<proteinExistence type="predicted"/>
<dbReference type="InterPro" id="IPR036028">
    <property type="entry name" value="SH3-like_dom_sf"/>
</dbReference>
<evidence type="ECO:0000313" key="5">
    <source>
        <dbReference type="EMBL" id="JAG08229.1"/>
    </source>
</evidence>
<dbReference type="InterPro" id="IPR001452">
    <property type="entry name" value="SH3_domain"/>
</dbReference>
<reference evidence="5" key="2">
    <citation type="submission" date="2014-07" db="EMBL/GenBank/DDBJ databases">
        <authorList>
            <person name="Hull J."/>
        </authorList>
    </citation>
    <scope>NUCLEOTIDE SEQUENCE</scope>
</reference>
<dbReference type="InterPro" id="IPR030125">
    <property type="entry name" value="SPIN90/Ldb17"/>
</dbReference>
<dbReference type="EMBL" id="GDHC01010823">
    <property type="protein sequence ID" value="JAQ07806.1"/>
    <property type="molecule type" value="Transcribed_RNA"/>
</dbReference>
<reference evidence="5" key="1">
    <citation type="journal article" date="2014" name="PLoS ONE">
        <title>Transcriptome-Based Identification of ABC Transporters in the Western Tarnished Plant Bug Lygus hesperus.</title>
        <authorList>
            <person name="Hull J.J."/>
            <person name="Chaney K."/>
            <person name="Geib S.M."/>
            <person name="Fabrick J.A."/>
            <person name="Brent C.S."/>
            <person name="Walsh D."/>
            <person name="Lavine L.C."/>
        </authorList>
    </citation>
    <scope>NUCLEOTIDE SEQUENCE</scope>
</reference>
<dbReference type="InterPro" id="IPR018556">
    <property type="entry name" value="SPIN90/Ldb17_LRD"/>
</dbReference>
<evidence type="ECO:0000259" key="4">
    <source>
        <dbReference type="PROSITE" id="PS50002"/>
    </source>
</evidence>
<dbReference type="SUPFAM" id="SSF50044">
    <property type="entry name" value="SH3-domain"/>
    <property type="match status" value="1"/>
</dbReference>
<reference evidence="6" key="3">
    <citation type="journal article" date="2016" name="Gigascience">
        <title>De novo construction of an expanded transcriptome assembly for the western tarnished plant bug, Lygus hesperus.</title>
        <authorList>
            <person name="Tassone E.E."/>
            <person name="Geib S.M."/>
            <person name="Hall B."/>
            <person name="Fabrick J.A."/>
            <person name="Brent C.S."/>
            <person name="Hull J.J."/>
        </authorList>
    </citation>
    <scope>NUCLEOTIDE SEQUENCE</scope>
</reference>
<feature type="compositionally biased region" description="Basic and acidic residues" evidence="3">
    <location>
        <begin position="113"/>
        <end position="133"/>
    </location>
</feature>
<dbReference type="Pfam" id="PF00018">
    <property type="entry name" value="SH3_1"/>
    <property type="match status" value="1"/>
</dbReference>
<dbReference type="Gene3D" id="2.30.30.40">
    <property type="entry name" value="SH3 Domains"/>
    <property type="match status" value="1"/>
</dbReference>
<dbReference type="PANTHER" id="PTHR13357:SF1">
    <property type="entry name" value="NCK-INTERACTING PROTEIN WITH SH3 DOMAIN"/>
    <property type="match status" value="1"/>
</dbReference>
<protein>
    <submittedName>
        <fullName evidence="5">NCK-interacting protein with SH3 domain</fullName>
    </submittedName>
</protein>
<evidence type="ECO:0000256" key="3">
    <source>
        <dbReference type="SAM" id="MobiDB-lite"/>
    </source>
</evidence>
<feature type="region of interest" description="Disordered" evidence="3">
    <location>
        <begin position="173"/>
        <end position="207"/>
    </location>
</feature>
<dbReference type="AlphaFoldDB" id="A0A0A9WKE1"/>
<keyword evidence="1 2" id="KW-0728">SH3 domain</keyword>
<gene>
    <name evidence="5" type="primary">Nckipsd</name>
    <name evidence="5" type="ORF">CM83_42515</name>
    <name evidence="6" type="ORF">g.55619</name>
</gene>
<dbReference type="EMBL" id="GBHO01035375">
    <property type="protein sequence ID" value="JAG08229.1"/>
    <property type="molecule type" value="Transcribed_RNA"/>
</dbReference>